<proteinExistence type="predicted"/>
<dbReference type="AlphaFoldDB" id="A0A4Q0YJP3"/>
<dbReference type="Proteomes" id="UP000290287">
    <property type="component" value="Unassembled WGS sequence"/>
</dbReference>
<protein>
    <submittedName>
        <fullName evidence="1">Phage tail protein</fullName>
    </submittedName>
</protein>
<dbReference type="InterPro" id="IPR016912">
    <property type="entry name" value="Phage_P2_GpU"/>
</dbReference>
<name>A0A4Q0YJP3_9GAMM</name>
<accession>A0A4Q0YJP3</accession>
<gene>
    <name evidence="1" type="ORF">CS022_22770</name>
</gene>
<keyword evidence="2" id="KW-1185">Reference proteome</keyword>
<dbReference type="EMBL" id="PEIB01000046">
    <property type="protein sequence ID" value="RXJ70605.1"/>
    <property type="molecule type" value="Genomic_DNA"/>
</dbReference>
<evidence type="ECO:0000313" key="2">
    <source>
        <dbReference type="Proteomes" id="UP000290287"/>
    </source>
</evidence>
<dbReference type="PIRSF" id="PIRSF029208">
    <property type="entry name" value="Phage_tail_GPU"/>
    <property type="match status" value="1"/>
</dbReference>
<reference evidence="1 2" key="1">
    <citation type="submission" date="2017-10" db="EMBL/GenBank/DDBJ databases">
        <title>Nyctiphanis sp. nov., isolated from the stomach of the euphausiid Nyctiphanes simplex (Hansen, 1911) in the Gulf of California.</title>
        <authorList>
            <person name="Gomez-Gil B."/>
            <person name="Aguilar-Mendez M."/>
            <person name="Lopez-Cortes A."/>
            <person name="Gomez-Gutierrez J."/>
            <person name="Roque A."/>
            <person name="Lang E."/>
            <person name="Gonzalez-Castillo A."/>
        </authorList>
    </citation>
    <scope>NUCLEOTIDE SEQUENCE [LARGE SCALE GENOMIC DNA]</scope>
    <source>
        <strain evidence="1 2">CAIM 600</strain>
    </source>
</reference>
<sequence length="142" mass="16249">MMLMLGRYRFSLDTAAYEGKSRETRYRWGEQARLVEQPALQFIGPGEDKLDLDGVIYPHYRGGLGQLESLRREAGRGEPLLLVEGTGKVLGRWVIDVVRENQHTFAKDGTPSAIRFSLTLRKHQAGRNARVNDWYPFRETGQ</sequence>
<organism evidence="1 2">
    <name type="scientific">Veronia nyctiphanis</name>
    <dbReference type="NCBI Taxonomy" id="1278244"/>
    <lineage>
        <taxon>Bacteria</taxon>
        <taxon>Pseudomonadati</taxon>
        <taxon>Pseudomonadota</taxon>
        <taxon>Gammaproteobacteria</taxon>
        <taxon>Vibrionales</taxon>
        <taxon>Vibrionaceae</taxon>
        <taxon>Veronia</taxon>
    </lineage>
</organism>
<dbReference type="OrthoDB" id="1550902at2"/>
<dbReference type="InterPro" id="IPR009734">
    <property type="entry name" value="Myoviridae_GpU"/>
</dbReference>
<dbReference type="RefSeq" id="WP_129124166.1">
    <property type="nucleotide sequence ID" value="NZ_PEIB01000046.1"/>
</dbReference>
<evidence type="ECO:0000313" key="1">
    <source>
        <dbReference type="EMBL" id="RXJ70605.1"/>
    </source>
</evidence>
<dbReference type="Pfam" id="PF06995">
    <property type="entry name" value="Phage_P2_GpU"/>
    <property type="match status" value="1"/>
</dbReference>
<comment type="caution">
    <text evidence="1">The sequence shown here is derived from an EMBL/GenBank/DDBJ whole genome shotgun (WGS) entry which is preliminary data.</text>
</comment>